<reference evidence="1 2" key="1">
    <citation type="submission" date="2024-04" db="EMBL/GenBank/DDBJ databases">
        <authorList>
            <person name="Fracassetti M."/>
        </authorList>
    </citation>
    <scope>NUCLEOTIDE SEQUENCE [LARGE SCALE GENOMIC DNA]</scope>
</reference>
<organism evidence="1 2">
    <name type="scientific">Linum trigynum</name>
    <dbReference type="NCBI Taxonomy" id="586398"/>
    <lineage>
        <taxon>Eukaryota</taxon>
        <taxon>Viridiplantae</taxon>
        <taxon>Streptophyta</taxon>
        <taxon>Embryophyta</taxon>
        <taxon>Tracheophyta</taxon>
        <taxon>Spermatophyta</taxon>
        <taxon>Magnoliopsida</taxon>
        <taxon>eudicotyledons</taxon>
        <taxon>Gunneridae</taxon>
        <taxon>Pentapetalae</taxon>
        <taxon>rosids</taxon>
        <taxon>fabids</taxon>
        <taxon>Malpighiales</taxon>
        <taxon>Linaceae</taxon>
        <taxon>Linum</taxon>
    </lineage>
</organism>
<dbReference type="EMBL" id="OZ034821">
    <property type="protein sequence ID" value="CAL1405613.1"/>
    <property type="molecule type" value="Genomic_DNA"/>
</dbReference>
<accession>A0AAV2G723</accession>
<dbReference type="Proteomes" id="UP001497516">
    <property type="component" value="Chromosome 8"/>
</dbReference>
<proteinExistence type="predicted"/>
<dbReference type="AlphaFoldDB" id="A0AAV2G723"/>
<sequence>MEYKLVLLIPASASSGSIGSRLRMTAIEEFEEVEAAEKREELSTPGEKVVAIELCGELRRGIQSYDGIGIVDVDHKFAGHGGEEKERLVAVERRREGERRDEFDFRVKEIRTVALIPCHEPVAPNNSSC</sequence>
<name>A0AAV2G723_9ROSI</name>
<gene>
    <name evidence="1" type="ORF">LTRI10_LOCUS45387</name>
</gene>
<protein>
    <submittedName>
        <fullName evidence="1">Uncharacterized protein</fullName>
    </submittedName>
</protein>
<evidence type="ECO:0000313" key="2">
    <source>
        <dbReference type="Proteomes" id="UP001497516"/>
    </source>
</evidence>
<keyword evidence="2" id="KW-1185">Reference proteome</keyword>
<evidence type="ECO:0000313" key="1">
    <source>
        <dbReference type="EMBL" id="CAL1405613.1"/>
    </source>
</evidence>